<keyword evidence="5" id="KW-1185">Reference proteome</keyword>
<comment type="caution">
    <text evidence="4">The sequence shown here is derived from an EMBL/GenBank/DDBJ whole genome shotgun (WGS) entry which is preliminary data.</text>
</comment>
<feature type="region of interest" description="Disordered" evidence="3">
    <location>
        <begin position="222"/>
        <end position="243"/>
    </location>
</feature>
<dbReference type="EMBL" id="JFBX01000698">
    <property type="protein sequence ID" value="KXH30881.1"/>
    <property type="molecule type" value="Genomic_DNA"/>
</dbReference>
<reference evidence="4 5" key="1">
    <citation type="submission" date="2014-02" db="EMBL/GenBank/DDBJ databases">
        <title>The genome sequence of Colletotrichum simmondsii CBS122122.</title>
        <authorList>
            <person name="Baroncelli R."/>
            <person name="Thon M.R."/>
        </authorList>
    </citation>
    <scope>NUCLEOTIDE SEQUENCE [LARGE SCALE GENOMIC DNA]</scope>
    <source>
        <strain evidence="4 5">CBS122122</strain>
    </source>
</reference>
<evidence type="ECO:0000313" key="5">
    <source>
        <dbReference type="Proteomes" id="UP000070328"/>
    </source>
</evidence>
<protein>
    <recommendedName>
        <fullName evidence="1">Vacuolar ATPase assembly protein VMA22</fullName>
    </recommendedName>
</protein>
<dbReference type="PANTHER" id="PTHR31996:SF2">
    <property type="entry name" value="COILED-COIL DOMAIN-CONTAINING PROTEIN 115"/>
    <property type="match status" value="1"/>
</dbReference>
<dbReference type="Pfam" id="PF21730">
    <property type="entry name" value="Vma22_CCDC115"/>
    <property type="match status" value="1"/>
</dbReference>
<evidence type="ECO:0000256" key="3">
    <source>
        <dbReference type="SAM" id="MobiDB-lite"/>
    </source>
</evidence>
<evidence type="ECO:0000313" key="4">
    <source>
        <dbReference type="EMBL" id="KXH30881.1"/>
    </source>
</evidence>
<dbReference type="AlphaFoldDB" id="A0A135S4V0"/>
<dbReference type="GO" id="GO:0070072">
    <property type="term" value="P:vacuolar proton-transporting V-type ATPase complex assembly"/>
    <property type="evidence" value="ECO:0007669"/>
    <property type="project" value="InterPro"/>
</dbReference>
<name>A0A135S4V0_9PEZI</name>
<evidence type="ECO:0000256" key="1">
    <source>
        <dbReference type="ARBA" id="ARBA00093634"/>
    </source>
</evidence>
<dbReference type="GO" id="GO:0051082">
    <property type="term" value="F:unfolded protein binding"/>
    <property type="evidence" value="ECO:0007669"/>
    <property type="project" value="TreeGrafter"/>
</dbReference>
<feature type="coiled-coil region" evidence="2">
    <location>
        <begin position="186"/>
        <end position="213"/>
    </location>
</feature>
<dbReference type="Proteomes" id="UP000070328">
    <property type="component" value="Unassembled WGS sequence"/>
</dbReference>
<evidence type="ECO:0000256" key="2">
    <source>
        <dbReference type="SAM" id="Coils"/>
    </source>
</evidence>
<accession>A0A135S4V0</accession>
<proteinExistence type="predicted"/>
<dbReference type="GO" id="GO:1990871">
    <property type="term" value="C:Vma12-Vma22 assembly complex"/>
    <property type="evidence" value="ECO:0007669"/>
    <property type="project" value="TreeGrafter"/>
</dbReference>
<feature type="compositionally biased region" description="Basic and acidic residues" evidence="3">
    <location>
        <begin position="130"/>
        <end position="146"/>
    </location>
</feature>
<organism evidence="4 5">
    <name type="scientific">Colletotrichum simmondsii</name>
    <dbReference type="NCBI Taxonomy" id="703756"/>
    <lineage>
        <taxon>Eukaryota</taxon>
        <taxon>Fungi</taxon>
        <taxon>Dikarya</taxon>
        <taxon>Ascomycota</taxon>
        <taxon>Pezizomycotina</taxon>
        <taxon>Sordariomycetes</taxon>
        <taxon>Hypocreomycetidae</taxon>
        <taxon>Glomerellales</taxon>
        <taxon>Glomerellaceae</taxon>
        <taxon>Colletotrichum</taxon>
        <taxon>Colletotrichum acutatum species complex</taxon>
    </lineage>
</organism>
<sequence length="243" mass="26559">METNHIDSLLERYLVLLDEYTALRERLSGTQAGMYQNIARANFSAERGVRYGPDYYDERMRASRTLEVAVDDRGVPRFEVVKVVEGADVVTEPKTESTEATAAAAKKNDDVDEAPSVEPEGVASVGGGQTEKEAEKKDEAENEKEKTKQKKKSNDPLRWFGILAPMPLRQAQSLSVQAVQDIIPRLVSVDAEMKDIEIEVRRARKRRAKAAAAAAAAAALKSGGVDEGADGVRRETQAPMAAV</sequence>
<dbReference type="OrthoDB" id="408631at2759"/>
<dbReference type="PANTHER" id="PTHR31996">
    <property type="entry name" value="COILED-COIL DOMAIN-CONTAINING PROTEIN 115"/>
    <property type="match status" value="1"/>
</dbReference>
<dbReference type="InterPro" id="IPR040357">
    <property type="entry name" value="Vma22/CCDC115"/>
</dbReference>
<feature type="region of interest" description="Disordered" evidence="3">
    <location>
        <begin position="91"/>
        <end position="153"/>
    </location>
</feature>
<keyword evidence="2" id="KW-0175">Coiled coil</keyword>
<gene>
    <name evidence="4" type="ORF">CSIM01_01475</name>
</gene>